<dbReference type="GO" id="GO:0005886">
    <property type="term" value="C:plasma membrane"/>
    <property type="evidence" value="ECO:0007669"/>
    <property type="project" value="InterPro"/>
</dbReference>
<evidence type="ECO:0000259" key="3">
    <source>
        <dbReference type="PROSITE" id="PS51201"/>
    </source>
</evidence>
<keyword evidence="5" id="KW-1185">Reference proteome</keyword>
<dbReference type="AlphaFoldDB" id="A0A346XU02"/>
<proteinExistence type="predicted"/>
<dbReference type="InterPro" id="IPR006036">
    <property type="entry name" value="K_uptake_TrkA"/>
</dbReference>
<accession>A0A346XU02</accession>
<dbReference type="PROSITE" id="PS51201">
    <property type="entry name" value="RCK_N"/>
    <property type="match status" value="1"/>
</dbReference>
<keyword evidence="1" id="KW-0813">Transport</keyword>
<sequence>MHVILIGCGRVGSSLAGELDAAGHDVVVVDEDPKAFRRLPASFRGTTVQGLAFDRGTLLKAGVDHADAFVTVTSGDNSNIVAARIARERFGVQTVVARIYDPDRATIYERHGITTIASARWTTDAILGHLREGVLQHETAIGPGEGDVVVLAHDLPAEGGPWEVERFQRQGKWLLAAVTRVGQTSIPVPRQLLQAGERIHLAVQRAVLEEAEAFLATVSEETHS</sequence>
<keyword evidence="1" id="KW-0633">Potassium transport</keyword>
<dbReference type="Gene3D" id="3.40.50.720">
    <property type="entry name" value="NAD(P)-binding Rossmann-like Domain"/>
    <property type="match status" value="1"/>
</dbReference>
<keyword evidence="2" id="KW-0630">Potassium</keyword>
<evidence type="ECO:0000313" key="5">
    <source>
        <dbReference type="Proteomes" id="UP000264006"/>
    </source>
</evidence>
<evidence type="ECO:0000256" key="2">
    <source>
        <dbReference type="ARBA" id="ARBA00022958"/>
    </source>
</evidence>
<organism evidence="4 5">
    <name type="scientific">Euzebya pacifica</name>
    <dbReference type="NCBI Taxonomy" id="1608957"/>
    <lineage>
        <taxon>Bacteria</taxon>
        <taxon>Bacillati</taxon>
        <taxon>Actinomycetota</taxon>
        <taxon>Nitriliruptoria</taxon>
        <taxon>Euzebyales</taxon>
    </lineage>
</organism>
<dbReference type="InterPro" id="IPR003148">
    <property type="entry name" value="RCK_N"/>
</dbReference>
<dbReference type="SUPFAM" id="SSF51735">
    <property type="entry name" value="NAD(P)-binding Rossmann-fold domains"/>
    <property type="match status" value="1"/>
</dbReference>
<evidence type="ECO:0000313" key="4">
    <source>
        <dbReference type="EMBL" id="AXV05699.1"/>
    </source>
</evidence>
<feature type="domain" description="RCK N-terminal" evidence="3">
    <location>
        <begin position="1"/>
        <end position="118"/>
    </location>
</feature>
<dbReference type="EMBL" id="CP031165">
    <property type="protein sequence ID" value="AXV05699.1"/>
    <property type="molecule type" value="Genomic_DNA"/>
</dbReference>
<dbReference type="InterPro" id="IPR036291">
    <property type="entry name" value="NAD(P)-bd_dom_sf"/>
</dbReference>
<dbReference type="PRINTS" id="PR00335">
    <property type="entry name" value="KUPTAKETRKA"/>
</dbReference>
<dbReference type="PANTHER" id="PTHR43833">
    <property type="entry name" value="POTASSIUM CHANNEL PROTEIN 2-RELATED-RELATED"/>
    <property type="match status" value="1"/>
</dbReference>
<dbReference type="InterPro" id="IPR050721">
    <property type="entry name" value="Trk_Ktr_HKT_K-transport"/>
</dbReference>
<evidence type="ECO:0000256" key="1">
    <source>
        <dbReference type="ARBA" id="ARBA00022538"/>
    </source>
</evidence>
<gene>
    <name evidence="4" type="ORF">DVS28_a0998</name>
</gene>
<protein>
    <submittedName>
        <fullName evidence="4">Trk system potassium uptake protein TrkA</fullName>
    </submittedName>
</protein>
<dbReference type="GO" id="GO:0015079">
    <property type="term" value="F:potassium ion transmembrane transporter activity"/>
    <property type="evidence" value="ECO:0007669"/>
    <property type="project" value="InterPro"/>
</dbReference>
<dbReference type="PANTHER" id="PTHR43833:SF8">
    <property type="entry name" value="TRK SYSTEM POTASSIUM UPTAKE PROTEIN TRKA"/>
    <property type="match status" value="1"/>
</dbReference>
<keyword evidence="1" id="KW-0406">Ion transport</keyword>
<dbReference type="RefSeq" id="WP_164709938.1">
    <property type="nucleotide sequence ID" value="NZ_CP031165.1"/>
</dbReference>
<reference evidence="4 5" key="1">
    <citation type="submission" date="2018-09" db="EMBL/GenBank/DDBJ databases">
        <title>Complete genome sequence of Euzebya sp. DY32-46 isolated from seawater of Pacific Ocean.</title>
        <authorList>
            <person name="Xu L."/>
            <person name="Wu Y.-H."/>
            <person name="Xu X.-W."/>
        </authorList>
    </citation>
    <scope>NUCLEOTIDE SEQUENCE [LARGE SCALE GENOMIC DNA]</scope>
    <source>
        <strain evidence="4 5">DY32-46</strain>
    </source>
</reference>
<dbReference type="Proteomes" id="UP000264006">
    <property type="component" value="Chromosome"/>
</dbReference>
<dbReference type="Pfam" id="PF02254">
    <property type="entry name" value="TrkA_N"/>
    <property type="match status" value="1"/>
</dbReference>
<dbReference type="KEGG" id="euz:DVS28_a0998"/>
<name>A0A346XU02_9ACTN</name>